<proteinExistence type="predicted"/>
<protein>
    <submittedName>
        <fullName evidence="2">Uncharacterized protein</fullName>
    </submittedName>
</protein>
<gene>
    <name evidence="2" type="ORF">HII31_04278</name>
</gene>
<dbReference type="EMBL" id="JABCIY010000061">
    <property type="protein sequence ID" value="KAF7194473.1"/>
    <property type="molecule type" value="Genomic_DNA"/>
</dbReference>
<organism evidence="2 3">
    <name type="scientific">Pseudocercospora fuligena</name>
    <dbReference type="NCBI Taxonomy" id="685502"/>
    <lineage>
        <taxon>Eukaryota</taxon>
        <taxon>Fungi</taxon>
        <taxon>Dikarya</taxon>
        <taxon>Ascomycota</taxon>
        <taxon>Pezizomycotina</taxon>
        <taxon>Dothideomycetes</taxon>
        <taxon>Dothideomycetidae</taxon>
        <taxon>Mycosphaerellales</taxon>
        <taxon>Mycosphaerellaceae</taxon>
        <taxon>Pseudocercospora</taxon>
    </lineage>
</organism>
<evidence type="ECO:0000256" key="1">
    <source>
        <dbReference type="SAM" id="MobiDB-lite"/>
    </source>
</evidence>
<feature type="region of interest" description="Disordered" evidence="1">
    <location>
        <begin position="1"/>
        <end position="23"/>
    </location>
</feature>
<reference evidence="2" key="1">
    <citation type="submission" date="2020-04" db="EMBL/GenBank/DDBJ databases">
        <title>Draft genome resource of the tomato pathogen Pseudocercospora fuligena.</title>
        <authorList>
            <person name="Zaccaron A."/>
        </authorList>
    </citation>
    <scope>NUCLEOTIDE SEQUENCE</scope>
    <source>
        <strain evidence="2">PF001</strain>
    </source>
</reference>
<accession>A0A8H6VJ73</accession>
<evidence type="ECO:0000313" key="2">
    <source>
        <dbReference type="EMBL" id="KAF7194473.1"/>
    </source>
</evidence>
<dbReference type="Proteomes" id="UP000660729">
    <property type="component" value="Unassembled WGS sequence"/>
</dbReference>
<feature type="region of interest" description="Disordered" evidence="1">
    <location>
        <begin position="220"/>
        <end position="250"/>
    </location>
</feature>
<sequence>MAALETPPPDSFQNQGFFPDKDAKPMTGRMDDRAFAGVKGNVATDLFSFQRSLINALDALRVTDNSKEIKDNSEEIRKLRERLYTLIIDFDKLNVEYRQFKLDCDLKFEDYEAKFELAKIKEDTEHFNASARNYNAAMDRHSKTLRQLKSTDPSHKNFGGSIECFPTEVGQINTMSGKQNDPLQNDPLIQIKNPFPDHVNPDTKIIAILEALSIKDHHDTDSHKKLHDAHLHDHHHQDPSIRGKDNTDAGKRSAMLKRQLRLACGLSAFQFATVTINTIDGEDLC</sequence>
<evidence type="ECO:0000313" key="3">
    <source>
        <dbReference type="Proteomes" id="UP000660729"/>
    </source>
</evidence>
<name>A0A8H6VJ73_9PEZI</name>
<keyword evidence="3" id="KW-1185">Reference proteome</keyword>
<feature type="compositionally biased region" description="Pro residues" evidence="1">
    <location>
        <begin position="1"/>
        <end position="10"/>
    </location>
</feature>
<dbReference type="AlphaFoldDB" id="A0A8H6VJ73"/>
<comment type="caution">
    <text evidence="2">The sequence shown here is derived from an EMBL/GenBank/DDBJ whole genome shotgun (WGS) entry which is preliminary data.</text>
</comment>